<feature type="transmembrane region" description="Helical" evidence="1">
    <location>
        <begin position="469"/>
        <end position="486"/>
    </location>
</feature>
<protein>
    <recommendedName>
        <fullName evidence="2">DUF112 domain-containing protein</fullName>
    </recommendedName>
</protein>
<dbReference type="InterPro" id="IPR002823">
    <property type="entry name" value="DUF112_TM"/>
</dbReference>
<reference evidence="3" key="1">
    <citation type="submission" date="2006-06" db="EMBL/GenBank/DDBJ databases">
        <title>Complete sequence of chromosome of Chelativorans sp. BNC1.</title>
        <authorList>
            <consortium name="US DOE Joint Genome Institute"/>
            <person name="Copeland A."/>
            <person name="Lucas S."/>
            <person name="Lapidus A."/>
            <person name="Barry K."/>
            <person name="Detter J.C."/>
            <person name="Glavina del Rio T."/>
            <person name="Hammon N."/>
            <person name="Israni S."/>
            <person name="Dalin E."/>
            <person name="Tice H."/>
            <person name="Pitluck S."/>
            <person name="Chertkov O."/>
            <person name="Brettin T."/>
            <person name="Bruce D."/>
            <person name="Han C."/>
            <person name="Tapia R."/>
            <person name="Gilna P."/>
            <person name="Schmutz J."/>
            <person name="Larimer F."/>
            <person name="Land M."/>
            <person name="Hauser L."/>
            <person name="Kyrpides N."/>
            <person name="Mikhailova N."/>
            <person name="Richardson P."/>
        </authorList>
    </citation>
    <scope>NUCLEOTIDE SEQUENCE</scope>
    <source>
        <strain evidence="3">BNC1</strain>
    </source>
</reference>
<dbReference type="Pfam" id="PF01970">
    <property type="entry name" value="TctA"/>
    <property type="match status" value="1"/>
</dbReference>
<feature type="domain" description="DUF112" evidence="2">
    <location>
        <begin position="20"/>
        <end position="438"/>
    </location>
</feature>
<dbReference type="STRING" id="266779.Meso_3299"/>
<feature type="transmembrane region" description="Helical" evidence="1">
    <location>
        <begin position="318"/>
        <end position="342"/>
    </location>
</feature>
<feature type="transmembrane region" description="Helical" evidence="1">
    <location>
        <begin position="386"/>
        <end position="407"/>
    </location>
</feature>
<feature type="transmembrane region" description="Helical" evidence="1">
    <location>
        <begin position="170"/>
        <end position="190"/>
    </location>
</feature>
<evidence type="ECO:0000259" key="2">
    <source>
        <dbReference type="Pfam" id="PF01970"/>
    </source>
</evidence>
<keyword evidence="1" id="KW-0812">Transmembrane</keyword>
<sequence>MDFVSNIALGLAVAVTPWNILYCFAGVTLGTLIGILPGIGPLATMAMLLPATYALDPTSALIMLAGIYYGAQYGGSTSAILLRLPGESSAVVATLDGYAMAQKGQAGVALAIAAIGSLIAGTFGTLVLAAFAPALANFAISFGAAEYFALMVVGLVAAIVLSSGPILKSFGMLILGLLFGLVGADINSGIDRFTFGVPQLSGGISFVVVALGLFGITEILGNLERSETRRLVSARIGRLLPRLAELRSVMPAILRGSGLGSLLGILPGGGVTMAAFASYTMEKRVAAQPERFGQGAPEGLAGPESANNAAAQTSFIPLLTLGIPSNGVMAMMMSAMLIHNIQPGPQIISGTPDLFWGLVVSMWIGNLMLVILNLPMIGIWVRLLLVPYRFLFPAILLFCCIGLYSVQNDVTDIYLAVICAALGYVFLKLRCDPVPLLLAFIIGPMLEENLRRAMLLARGDFGMLLTRPLTASLLALALILLVMAVLPKIRRTRKVAFQEE</sequence>
<dbReference type="PANTHER" id="PTHR35342:SF5">
    <property type="entry name" value="TRICARBOXYLIC TRANSPORT PROTEIN"/>
    <property type="match status" value="1"/>
</dbReference>
<evidence type="ECO:0000313" key="3">
    <source>
        <dbReference type="EMBL" id="ABG64670.1"/>
    </source>
</evidence>
<evidence type="ECO:0000256" key="1">
    <source>
        <dbReference type="SAM" id="Phobius"/>
    </source>
</evidence>
<feature type="transmembrane region" description="Helical" evidence="1">
    <location>
        <begin position="413"/>
        <end position="429"/>
    </location>
</feature>
<dbReference type="PANTHER" id="PTHR35342">
    <property type="entry name" value="TRICARBOXYLIC TRANSPORT PROTEIN"/>
    <property type="match status" value="1"/>
</dbReference>
<gene>
    <name evidence="3" type="ordered locus">Meso_3299</name>
</gene>
<accession>Q11D55</accession>
<keyword evidence="1" id="KW-1133">Transmembrane helix</keyword>
<proteinExistence type="predicted"/>
<feature type="transmembrane region" description="Helical" evidence="1">
    <location>
        <begin position="138"/>
        <end position="161"/>
    </location>
</feature>
<dbReference type="eggNOG" id="COG3333">
    <property type="taxonomic scope" value="Bacteria"/>
</dbReference>
<dbReference type="EMBL" id="CP000390">
    <property type="protein sequence ID" value="ABG64670.1"/>
    <property type="molecule type" value="Genomic_DNA"/>
</dbReference>
<dbReference type="KEGG" id="mes:Meso_3299"/>
<keyword evidence="1" id="KW-0472">Membrane</keyword>
<feature type="transmembrane region" description="Helical" evidence="1">
    <location>
        <begin position="108"/>
        <end position="132"/>
    </location>
</feature>
<feature type="transmembrane region" description="Helical" evidence="1">
    <location>
        <begin position="202"/>
        <end position="221"/>
    </location>
</feature>
<organism evidence="3">
    <name type="scientific">Chelativorans sp. (strain BNC1)</name>
    <dbReference type="NCBI Taxonomy" id="266779"/>
    <lineage>
        <taxon>Bacteria</taxon>
        <taxon>Pseudomonadati</taxon>
        <taxon>Pseudomonadota</taxon>
        <taxon>Alphaproteobacteria</taxon>
        <taxon>Hyphomicrobiales</taxon>
        <taxon>Phyllobacteriaceae</taxon>
        <taxon>Chelativorans</taxon>
    </lineage>
</organism>
<dbReference type="HOGENOM" id="CLU_022936_2_0_5"/>
<dbReference type="OrthoDB" id="9806425at2"/>
<feature type="transmembrane region" description="Helical" evidence="1">
    <location>
        <begin position="354"/>
        <end position="374"/>
    </location>
</feature>
<feature type="transmembrane region" description="Helical" evidence="1">
    <location>
        <begin position="6"/>
        <end position="25"/>
    </location>
</feature>
<feature type="transmembrane region" description="Helical" evidence="1">
    <location>
        <begin position="32"/>
        <end position="55"/>
    </location>
</feature>
<dbReference type="AlphaFoldDB" id="Q11D55"/>
<name>Q11D55_CHESB</name>